<keyword evidence="4" id="KW-0067">ATP-binding</keyword>
<keyword evidence="2 8" id="KW-0812">Transmembrane</keyword>
<dbReference type="Proteomes" id="UP000061010">
    <property type="component" value="Chromosome"/>
</dbReference>
<keyword evidence="6 8" id="KW-0472">Membrane</keyword>
<dbReference type="GO" id="GO:0005524">
    <property type="term" value="F:ATP binding"/>
    <property type="evidence" value="ECO:0007669"/>
    <property type="project" value="UniProtKB-KW"/>
</dbReference>
<feature type="domain" description="ABC transmembrane type-2" evidence="10">
    <location>
        <begin position="681"/>
        <end position="918"/>
    </location>
</feature>
<name>A0A0S1B3F5_9GAMM</name>
<dbReference type="PATRIC" id="fig|128780.6.peg.3272"/>
<feature type="region of interest" description="Disordered" evidence="7">
    <location>
        <begin position="517"/>
        <end position="543"/>
    </location>
</feature>
<dbReference type="KEGG" id="sacz:AOT14_32370"/>
<feature type="transmembrane region" description="Helical" evidence="8">
    <location>
        <begin position="775"/>
        <end position="798"/>
    </location>
</feature>
<dbReference type="SUPFAM" id="SSF52540">
    <property type="entry name" value="P-loop containing nucleoside triphosphate hydrolases"/>
    <property type="match status" value="2"/>
</dbReference>
<dbReference type="PROSITE" id="PS50893">
    <property type="entry name" value="ABC_TRANSPORTER_2"/>
    <property type="match status" value="2"/>
</dbReference>
<feature type="transmembrane region" description="Helical" evidence="8">
    <location>
        <begin position="725"/>
        <end position="748"/>
    </location>
</feature>
<evidence type="ECO:0000256" key="7">
    <source>
        <dbReference type="SAM" id="MobiDB-lite"/>
    </source>
</evidence>
<keyword evidence="12" id="KW-1185">Reference proteome</keyword>
<evidence type="ECO:0000313" key="11">
    <source>
        <dbReference type="EMBL" id="ALJ29577.1"/>
    </source>
</evidence>
<evidence type="ECO:0000256" key="5">
    <source>
        <dbReference type="ARBA" id="ARBA00022989"/>
    </source>
</evidence>
<dbReference type="PROSITE" id="PS00211">
    <property type="entry name" value="ABC_TRANSPORTER_1"/>
    <property type="match status" value="1"/>
</dbReference>
<feature type="transmembrane region" description="Helical" evidence="8">
    <location>
        <begin position="833"/>
        <end position="854"/>
    </location>
</feature>
<evidence type="ECO:0000256" key="6">
    <source>
        <dbReference type="ARBA" id="ARBA00023136"/>
    </source>
</evidence>
<dbReference type="OrthoDB" id="9775490at2"/>
<dbReference type="InterPro" id="IPR003593">
    <property type="entry name" value="AAA+_ATPase"/>
</dbReference>
<evidence type="ECO:0000259" key="9">
    <source>
        <dbReference type="PROSITE" id="PS50893"/>
    </source>
</evidence>
<dbReference type="PANTHER" id="PTHR43038">
    <property type="entry name" value="ATP-BINDING CASSETTE, SUB-FAMILY H, MEMBER 1"/>
    <property type="match status" value="1"/>
</dbReference>
<comment type="subcellular location">
    <subcellularLocation>
        <location evidence="1">Membrane</location>
        <topology evidence="1">Multi-pass membrane protein</topology>
    </subcellularLocation>
</comment>
<dbReference type="Gene3D" id="3.40.50.300">
    <property type="entry name" value="P-loop containing nucleotide triphosphate hydrolases"/>
    <property type="match status" value="2"/>
</dbReference>
<dbReference type="GO" id="GO:0140359">
    <property type="term" value="F:ABC-type transporter activity"/>
    <property type="evidence" value="ECO:0007669"/>
    <property type="project" value="InterPro"/>
</dbReference>
<dbReference type="Pfam" id="PF12698">
    <property type="entry name" value="ABC2_membrane_3"/>
    <property type="match status" value="1"/>
</dbReference>
<organism evidence="11 12">
    <name type="scientific">Stenotrophomonas acidaminiphila</name>
    <dbReference type="NCBI Taxonomy" id="128780"/>
    <lineage>
        <taxon>Bacteria</taxon>
        <taxon>Pseudomonadati</taxon>
        <taxon>Pseudomonadota</taxon>
        <taxon>Gammaproteobacteria</taxon>
        <taxon>Lysobacterales</taxon>
        <taxon>Lysobacteraceae</taxon>
        <taxon>Stenotrophomonas</taxon>
    </lineage>
</organism>
<dbReference type="AlphaFoldDB" id="A0A0S1B3F5"/>
<evidence type="ECO:0000256" key="8">
    <source>
        <dbReference type="SAM" id="Phobius"/>
    </source>
</evidence>
<accession>A0A0S1B3F5</accession>
<dbReference type="InterPro" id="IPR017871">
    <property type="entry name" value="ABC_transporter-like_CS"/>
</dbReference>
<dbReference type="InterPro" id="IPR027417">
    <property type="entry name" value="P-loop_NTPase"/>
</dbReference>
<dbReference type="InterPro" id="IPR047651">
    <property type="entry name" value="ABC2_perm_RbbA"/>
</dbReference>
<gene>
    <name evidence="11" type="primary">rbbA</name>
    <name evidence="11" type="ORF">AOT14_32370</name>
</gene>
<reference evidence="11 12" key="1">
    <citation type="journal article" date="2015" name="Genome Announc.">
        <title>Complete Genome Sequencing of Stenotrophomonas acidaminiphila ZAC14D2_NAIMI4_2, a Multidrug-Resistant Strain Isolated from Sediments of a Polluted River in Mexico, Uncovers New Antibiotic Resistance Genes and a Novel Class-II Lasso Peptide Biosynthesis Gene Cluster.</title>
        <authorList>
            <person name="Vinuesa P."/>
            <person name="Ochoa-Sanchez L.E."/>
        </authorList>
    </citation>
    <scope>NUCLEOTIDE SEQUENCE [LARGE SCALE GENOMIC DNA]</scope>
    <source>
        <strain evidence="11 12">ZAC14D2_NAIMI4_2</strain>
    </source>
</reference>
<evidence type="ECO:0000259" key="10">
    <source>
        <dbReference type="PROSITE" id="PS51012"/>
    </source>
</evidence>
<dbReference type="SMART" id="SM00382">
    <property type="entry name" value="AAA"/>
    <property type="match status" value="2"/>
</dbReference>
<evidence type="ECO:0000256" key="2">
    <source>
        <dbReference type="ARBA" id="ARBA00022692"/>
    </source>
</evidence>
<dbReference type="GO" id="GO:0016887">
    <property type="term" value="F:ATP hydrolysis activity"/>
    <property type="evidence" value="ECO:0007669"/>
    <property type="project" value="InterPro"/>
</dbReference>
<dbReference type="PROSITE" id="PS51012">
    <property type="entry name" value="ABC_TM2"/>
    <property type="match status" value="1"/>
</dbReference>
<dbReference type="EMBL" id="CP012900">
    <property type="protein sequence ID" value="ALJ29577.1"/>
    <property type="molecule type" value="Genomic_DNA"/>
</dbReference>
<evidence type="ECO:0000256" key="3">
    <source>
        <dbReference type="ARBA" id="ARBA00022741"/>
    </source>
</evidence>
<protein>
    <submittedName>
        <fullName evidence="11">Ribosome-associated ATPase</fullName>
    </submittedName>
</protein>
<dbReference type="RefSeq" id="WP_054667829.1">
    <property type="nucleotide sequence ID" value="NZ_JAACYG010000018.1"/>
</dbReference>
<dbReference type="InterPro" id="IPR047817">
    <property type="entry name" value="ABC2_TM_bact-type"/>
</dbReference>
<dbReference type="InterPro" id="IPR013525">
    <property type="entry name" value="ABC2_TM"/>
</dbReference>
<feature type="transmembrane region" description="Helical" evidence="8">
    <location>
        <begin position="804"/>
        <end position="826"/>
    </location>
</feature>
<keyword evidence="3" id="KW-0547">Nucleotide-binding</keyword>
<proteinExistence type="predicted"/>
<dbReference type="InterPro" id="IPR003439">
    <property type="entry name" value="ABC_transporter-like_ATP-bd"/>
</dbReference>
<feature type="domain" description="ABC transporter" evidence="9">
    <location>
        <begin position="276"/>
        <end position="506"/>
    </location>
</feature>
<dbReference type="PANTHER" id="PTHR43038:SF4">
    <property type="entry name" value="RIBOSOME-ASSOCIATED ATPASE"/>
    <property type="match status" value="1"/>
</dbReference>
<dbReference type="Pfam" id="PF00005">
    <property type="entry name" value="ABC_tran"/>
    <property type="match status" value="2"/>
</dbReference>
<feature type="domain" description="ABC transporter" evidence="9">
    <location>
        <begin position="5"/>
        <end position="246"/>
    </location>
</feature>
<dbReference type="Gene3D" id="3.40.1710.10">
    <property type="entry name" value="abc type-2 transporter like domain"/>
    <property type="match status" value="1"/>
</dbReference>
<keyword evidence="5 8" id="KW-1133">Transmembrane helix</keyword>
<dbReference type="NCBIfam" id="NF033858">
    <property type="entry name" value="ABC2_perm_RbbA"/>
    <property type="match status" value="1"/>
</dbReference>
<evidence type="ECO:0000313" key="12">
    <source>
        <dbReference type="Proteomes" id="UP000061010"/>
    </source>
</evidence>
<evidence type="ECO:0000256" key="4">
    <source>
        <dbReference type="ARBA" id="ARBA00022840"/>
    </source>
</evidence>
<feature type="transmembrane region" description="Helical" evidence="8">
    <location>
        <begin position="897"/>
        <end position="915"/>
    </location>
</feature>
<dbReference type="GO" id="GO:0016020">
    <property type="term" value="C:membrane"/>
    <property type="evidence" value="ECO:0007669"/>
    <property type="project" value="UniProtKB-SubCell"/>
</dbReference>
<evidence type="ECO:0000256" key="1">
    <source>
        <dbReference type="ARBA" id="ARBA00004141"/>
    </source>
</evidence>
<sequence>MSHSAQLATVASVRQVRLRYRDVIALDGIDLDIPAGRMVGLIGPDGVGKSSLLSLLAGVRIIQEGTVEVLGGDMASKAHRKLVCPRIAYMPQGLGKNLYPTLSVEENLQFFARLFGHDAPERRQRIDELTQATGLFKFLARPAGKLSGGMKQKLGLCCALIHDPDFLILDEPTTGVDPLARAQFWDLIERIRADRPGMSVIVATAYMDEAQRFDWLAAIDDGKVLATGTPKELLERTGSPNLEEAFIRLLPEEKKRGHKPVVIPPLPEDGADDIAIEAKGLTMRFGDFVAVDSVSFRIRRGEIFGFLGSNGCGKSTTMKMLTGLLPASEGRAWLFGHEVNPHDLGTRRRVGYMSQAFSLYSEITVRQNLELHAKLFSVSPEDIPARVDEMVERFGLVDVIDSLPASLPLGIRQRLSLAVAMVHKPELLILDEPTSGVDPVARDAFWRLLIELSRRDRVTVFISTHFMNEAERCDRMSMMHAGKVLDSDVPARLVEKRGAKTLEEAFIGYLVEAEGGTAAPASQPGAADHEEQPSAAPAEHGGHRSGGFSLQRMFSYLWRETLELQRDPVRATLALGGSLLLMFVIGFGITMDVEDLSYAVLDRDQTTLSQNYTLNLAGSRYFTEHAPIVDYDDLDRRMRNGELSLAIEIPPGFSRDVLRGQNVQIGAWIDGAMPQRAETVQGYVQGMHQHWLLVQASERSGASAAGNASVETRFRYNPDVKSLPAMVPAVIPLLLLMLPAMLTALAVVREKETGSITNLYVTPVTRIEFLLGKQLPYVGLAMMNFLLMSLLAVTIFGVPVKGSFLTLALAALIFSFAATGMGLLASAVTRSQIAAMFFAMIGTLIPATQFAGLIDPVSSLEGSSKFIGEIYPATHMISISRGVFSKALGLADVTGPLWAMLLSVPVILGAAVLLLKKQER</sequence>
<dbReference type="CDD" id="cd03230">
    <property type="entry name" value="ABC_DR_subfamily_A"/>
    <property type="match status" value="1"/>
</dbReference>